<keyword evidence="2" id="KW-1185">Reference proteome</keyword>
<dbReference type="EMBL" id="KB742527">
    <property type="protein sequence ID" value="EOB07424.1"/>
    <property type="molecule type" value="Genomic_DNA"/>
</dbReference>
<gene>
    <name evidence="1" type="ORF">Anapl_03602</name>
</gene>
<organism evidence="1 2">
    <name type="scientific">Anas platyrhynchos</name>
    <name type="common">Mallard</name>
    <name type="synonym">Anas boschas</name>
    <dbReference type="NCBI Taxonomy" id="8839"/>
    <lineage>
        <taxon>Eukaryota</taxon>
        <taxon>Metazoa</taxon>
        <taxon>Chordata</taxon>
        <taxon>Craniata</taxon>
        <taxon>Vertebrata</taxon>
        <taxon>Euteleostomi</taxon>
        <taxon>Archelosauria</taxon>
        <taxon>Archosauria</taxon>
        <taxon>Dinosauria</taxon>
        <taxon>Saurischia</taxon>
        <taxon>Theropoda</taxon>
        <taxon>Coelurosauria</taxon>
        <taxon>Aves</taxon>
        <taxon>Neognathae</taxon>
        <taxon>Galloanserae</taxon>
        <taxon>Anseriformes</taxon>
        <taxon>Anatidae</taxon>
        <taxon>Anatinae</taxon>
        <taxon>Anas</taxon>
    </lineage>
</organism>
<dbReference type="AlphaFoldDB" id="R0LNZ0"/>
<proteinExistence type="predicted"/>
<accession>R0LNZ0</accession>
<protein>
    <submittedName>
        <fullName evidence="1">Uncharacterized protein</fullName>
    </submittedName>
</protein>
<sequence>MTTDEQEETHHDPQMPSSLKQYDLEETLSFLQIHSSRHDTGHMRASAGMSLCDATDGMPLCGGLEQPGTERAAALSQGGHACLNLLPVTESTSWWKHDKLEEVTLILEGMGVMDKAAAALCIKLSDVRNKHHRLELDKAKLRGPPLASFIMSISCKEHFLMLLLHTSRPPRTQNYLRLICRHTLDFGERQGTQGLAVGFLPFSASSVLKSLLPYLLRLMLTAAFGLGLMSP</sequence>
<evidence type="ECO:0000313" key="2">
    <source>
        <dbReference type="Proteomes" id="UP000296049"/>
    </source>
</evidence>
<name>R0LNZ0_ANAPL</name>
<evidence type="ECO:0000313" key="1">
    <source>
        <dbReference type="EMBL" id="EOB07424.1"/>
    </source>
</evidence>
<reference evidence="2" key="1">
    <citation type="journal article" date="2013" name="Nat. Genet.">
        <title>The duck genome and transcriptome provide insight into an avian influenza virus reservoir species.</title>
        <authorList>
            <person name="Huang Y."/>
            <person name="Li Y."/>
            <person name="Burt D.W."/>
            <person name="Chen H."/>
            <person name="Zhang Y."/>
            <person name="Qian W."/>
            <person name="Kim H."/>
            <person name="Gan S."/>
            <person name="Zhao Y."/>
            <person name="Li J."/>
            <person name="Yi K."/>
            <person name="Feng H."/>
            <person name="Zhu P."/>
            <person name="Li B."/>
            <person name="Liu Q."/>
            <person name="Fairley S."/>
            <person name="Magor K.E."/>
            <person name="Du Z."/>
            <person name="Hu X."/>
            <person name="Goodman L."/>
            <person name="Tafer H."/>
            <person name="Vignal A."/>
            <person name="Lee T."/>
            <person name="Kim K.W."/>
            <person name="Sheng Z."/>
            <person name="An Y."/>
            <person name="Searle S."/>
            <person name="Herrero J."/>
            <person name="Groenen M.A."/>
            <person name="Crooijmans R.P."/>
            <person name="Faraut T."/>
            <person name="Cai Q."/>
            <person name="Webster R.G."/>
            <person name="Aldridge J.R."/>
            <person name="Warren W.C."/>
            <person name="Bartschat S."/>
            <person name="Kehr S."/>
            <person name="Marz M."/>
            <person name="Stadler P.F."/>
            <person name="Smith J."/>
            <person name="Kraus R.H."/>
            <person name="Zhao Y."/>
            <person name="Ren L."/>
            <person name="Fei J."/>
            <person name="Morisson M."/>
            <person name="Kaiser P."/>
            <person name="Griffin D.K."/>
            <person name="Rao M."/>
            <person name="Pitel F."/>
            <person name="Wang J."/>
            <person name="Li N."/>
        </authorList>
    </citation>
    <scope>NUCLEOTIDE SEQUENCE [LARGE SCALE GENOMIC DNA]</scope>
</reference>
<dbReference type="Proteomes" id="UP000296049">
    <property type="component" value="Unassembled WGS sequence"/>
</dbReference>